<reference evidence="1" key="1">
    <citation type="submission" date="2018-02" db="EMBL/GenBank/DDBJ databases">
        <title>Rhizophora mucronata_Transcriptome.</title>
        <authorList>
            <person name="Meera S.P."/>
            <person name="Sreeshan A."/>
            <person name="Augustine A."/>
        </authorList>
    </citation>
    <scope>NUCLEOTIDE SEQUENCE</scope>
    <source>
        <tissue evidence="1">Leaf</tissue>
    </source>
</reference>
<organism evidence="1">
    <name type="scientific">Rhizophora mucronata</name>
    <name type="common">Asiatic mangrove</name>
    <dbReference type="NCBI Taxonomy" id="61149"/>
    <lineage>
        <taxon>Eukaryota</taxon>
        <taxon>Viridiplantae</taxon>
        <taxon>Streptophyta</taxon>
        <taxon>Embryophyta</taxon>
        <taxon>Tracheophyta</taxon>
        <taxon>Spermatophyta</taxon>
        <taxon>Magnoliopsida</taxon>
        <taxon>eudicotyledons</taxon>
        <taxon>Gunneridae</taxon>
        <taxon>Pentapetalae</taxon>
        <taxon>rosids</taxon>
        <taxon>fabids</taxon>
        <taxon>Malpighiales</taxon>
        <taxon>Rhizophoraceae</taxon>
        <taxon>Rhizophora</taxon>
    </lineage>
</organism>
<proteinExistence type="predicted"/>
<sequence length="53" mass="5881">MRSLSSMANSRPLSCILSLPPKTLPTCRIPCLFNKKVIPNARSPMGHFPRVSE</sequence>
<accession>A0A2P2JVB9</accession>
<protein>
    <submittedName>
        <fullName evidence="1">Uncharacterized protein MANES_11G017300</fullName>
    </submittedName>
</protein>
<dbReference type="EMBL" id="GGEC01016924">
    <property type="protein sequence ID" value="MBW97407.1"/>
    <property type="molecule type" value="Transcribed_RNA"/>
</dbReference>
<evidence type="ECO:0000313" key="1">
    <source>
        <dbReference type="EMBL" id="MBW97407.1"/>
    </source>
</evidence>
<name>A0A2P2JVB9_RHIMU</name>
<dbReference type="AlphaFoldDB" id="A0A2P2JVB9"/>